<dbReference type="InterPro" id="IPR026866">
    <property type="entry name" value="CR006_AAA"/>
</dbReference>
<dbReference type="PANTHER" id="PTHR32182:SF22">
    <property type="entry name" value="ATP-DEPENDENT ENDONUCLEASE, OLD FAMILY-RELATED"/>
    <property type="match status" value="1"/>
</dbReference>
<evidence type="ECO:0000313" key="3">
    <source>
        <dbReference type="EMBL" id="RAS43502.1"/>
    </source>
</evidence>
<dbReference type="SUPFAM" id="SSF52540">
    <property type="entry name" value="P-loop containing nucleoside triphosphate hydrolases"/>
    <property type="match status" value="1"/>
</dbReference>
<evidence type="ECO:0000256" key="1">
    <source>
        <dbReference type="SAM" id="Coils"/>
    </source>
</evidence>
<accession>A0ABX9DNW9</accession>
<name>A0ABX9DNW9_9BACT</name>
<feature type="coiled-coil region" evidence="1">
    <location>
        <begin position="427"/>
        <end position="454"/>
    </location>
</feature>
<proteinExistence type="predicted"/>
<dbReference type="Pfam" id="PF13166">
    <property type="entry name" value="AAA_13"/>
    <property type="match status" value="1"/>
</dbReference>
<reference evidence="3 4" key="1">
    <citation type="submission" date="2018-06" db="EMBL/GenBank/DDBJ databases">
        <title>Genomic Encyclopedia of Archaeal and Bacterial Type Strains, Phase II (KMG-II): from individual species to whole genera.</title>
        <authorList>
            <person name="Goeker M."/>
        </authorList>
    </citation>
    <scope>NUCLEOTIDE SEQUENCE [LARGE SCALE GENOMIC DNA]</scope>
    <source>
        <strain evidence="3 4">DSM 18710</strain>
    </source>
</reference>
<evidence type="ECO:0000313" key="4">
    <source>
        <dbReference type="Proteomes" id="UP000249852"/>
    </source>
</evidence>
<feature type="coiled-coil region" evidence="1">
    <location>
        <begin position="88"/>
        <end position="132"/>
    </location>
</feature>
<gene>
    <name evidence="3" type="ORF">BC673_12340</name>
</gene>
<comment type="caution">
    <text evidence="3">The sequence shown here is derived from an EMBL/GenBank/DDBJ whole genome shotgun (WGS) entry which is preliminary data.</text>
</comment>
<organism evidence="3 4">
    <name type="scientific">Prevotella pallens</name>
    <dbReference type="NCBI Taxonomy" id="60133"/>
    <lineage>
        <taxon>Bacteria</taxon>
        <taxon>Pseudomonadati</taxon>
        <taxon>Bacteroidota</taxon>
        <taxon>Bacteroidia</taxon>
        <taxon>Bacteroidales</taxon>
        <taxon>Prevotellaceae</taxon>
        <taxon>Prevotella</taxon>
    </lineage>
</organism>
<feature type="domain" description="Protein CR006 P-loop" evidence="2">
    <location>
        <begin position="10"/>
        <end position="718"/>
    </location>
</feature>
<dbReference type="Gene3D" id="3.40.50.300">
    <property type="entry name" value="P-loop containing nucleotide triphosphate hydrolases"/>
    <property type="match status" value="2"/>
</dbReference>
<sequence>MIQKIIIKNAATFDERGVEIDNLKKINFIYGANGCGKTTISNVIASPELYTDSSIVWSSDNNEDVFVYNKTFREKNFGENIPGVFTLGEATKEQIEELERKKEKLRELKQQGQQKKTTLDKKKQELKEAQEQFNKSCWNSIKSKYSSLFKDAFAGFLNSKASFAQKVIDSWENSSSSNSIDYKELVSRAETLFGKVPSPMHPLPQLIGVEEINKLEKEVIWTKKIVGKTDVAIASLIEHLGISDWVNQGRSILTIDSDICPFCQKKTIDQHFREDIEAYFDKTFTLDSQKLKDVSNSYLGLKEELLNQLVSIIEREKISPTMLDLELFDAKKTSLIQLFSHNKEIIENKLKEPSRSLTLQSSKELIAWFNDTILRVNQKINSHNAIVNDFTKEKHQLIKDVWSYIIAEKKDLIDPFVRTKTGCERGILNMEQELNSLRKQYSVLDNEIKEGNKNITSVQASVDEINRSLSAYGFTTFSIVPMEGEHYYQIKRENGEIANSTLSEGEITFITFLYFMQLVKGGNTPETTNSDRIIVIDDPISSLDSTILFVVSSLIKEEIKKIKKGETNVLQLILLTHNVYFHKEVSFIDSRTMPKNDTCFWILRKNNNKSIIQCYEKENPIQGSYELLWNELRNKDKISIITLQNTMRRVYETYFKVLGKYDDDDILQKFPSLQEKEICRSLLCWVNDGSHCVPDDYSVIPDQEQAERYLKVFKQVFEVTGHVQHYNMMMGVEEAG</sequence>
<dbReference type="InterPro" id="IPR027417">
    <property type="entry name" value="P-loop_NTPase"/>
</dbReference>
<evidence type="ECO:0000259" key="2">
    <source>
        <dbReference type="Pfam" id="PF13166"/>
    </source>
</evidence>
<dbReference type="EMBL" id="QLTQ01000023">
    <property type="protein sequence ID" value="RAS43502.1"/>
    <property type="molecule type" value="Genomic_DNA"/>
</dbReference>
<dbReference type="PANTHER" id="PTHR32182">
    <property type="entry name" value="DNA REPLICATION AND REPAIR PROTEIN RECF"/>
    <property type="match status" value="1"/>
</dbReference>
<protein>
    <submittedName>
        <fullName evidence="3">Wobble nucleotide-excising tRNase</fullName>
    </submittedName>
</protein>
<dbReference type="Proteomes" id="UP000249852">
    <property type="component" value="Unassembled WGS sequence"/>
</dbReference>
<keyword evidence="1" id="KW-0175">Coiled coil</keyword>
<keyword evidence="4" id="KW-1185">Reference proteome</keyword>
<dbReference type="RefSeq" id="WP_006045495.1">
    <property type="nucleotide sequence ID" value="NZ_QLTQ01000023.1"/>
</dbReference>